<dbReference type="Pfam" id="PF02770">
    <property type="entry name" value="Acyl-CoA_dh_M"/>
    <property type="match status" value="1"/>
</dbReference>
<dbReference type="Pfam" id="PF08028">
    <property type="entry name" value="Acyl-CoA_dh_2"/>
    <property type="match status" value="1"/>
</dbReference>
<comment type="caution">
    <text evidence="7">The sequence shown here is derived from an EMBL/GenBank/DDBJ whole genome shotgun (WGS) entry which is preliminary data.</text>
</comment>
<dbReference type="AlphaFoldDB" id="A0A919P0H1"/>
<dbReference type="InterPro" id="IPR009100">
    <property type="entry name" value="AcylCoA_DH/oxidase_NM_dom_sf"/>
</dbReference>
<dbReference type="InterPro" id="IPR006091">
    <property type="entry name" value="Acyl-CoA_Oxase/DH_mid-dom"/>
</dbReference>
<dbReference type="InterPro" id="IPR036250">
    <property type="entry name" value="AcylCo_DH-like_C"/>
</dbReference>
<evidence type="ECO:0000259" key="6">
    <source>
        <dbReference type="Pfam" id="PF08028"/>
    </source>
</evidence>
<dbReference type="Pfam" id="PF02771">
    <property type="entry name" value="Acyl-CoA_dh_N"/>
    <property type="match status" value="1"/>
</dbReference>
<dbReference type="GO" id="GO:0016712">
    <property type="term" value="F:oxidoreductase activity, acting on paired donors, with incorporation or reduction of molecular oxygen, reduced flavin or flavoprotein as one donor, and incorporation of one atom of oxygen"/>
    <property type="evidence" value="ECO:0007669"/>
    <property type="project" value="TreeGrafter"/>
</dbReference>
<reference evidence="7" key="1">
    <citation type="submission" date="2021-01" db="EMBL/GenBank/DDBJ databases">
        <title>Whole genome shotgun sequence of Cellulomonas chitinilytica NBRC 110799.</title>
        <authorList>
            <person name="Komaki H."/>
            <person name="Tamura T."/>
        </authorList>
    </citation>
    <scope>NUCLEOTIDE SEQUENCE</scope>
    <source>
        <strain evidence="7">NBRC 110799</strain>
    </source>
</reference>
<dbReference type="GO" id="GO:0050660">
    <property type="term" value="F:flavin adenine dinucleotide binding"/>
    <property type="evidence" value="ECO:0007669"/>
    <property type="project" value="InterPro"/>
</dbReference>
<evidence type="ECO:0000259" key="5">
    <source>
        <dbReference type="Pfam" id="PF02771"/>
    </source>
</evidence>
<gene>
    <name evidence="7" type="ORF">Cch01nite_07040</name>
</gene>
<dbReference type="InterPro" id="IPR037069">
    <property type="entry name" value="AcylCoA_DH/ox_N_sf"/>
</dbReference>
<dbReference type="Gene3D" id="1.20.140.10">
    <property type="entry name" value="Butyryl-CoA Dehydrogenase, subunit A, domain 3"/>
    <property type="match status" value="1"/>
</dbReference>
<dbReference type="RefSeq" id="WP_203748656.1">
    <property type="nucleotide sequence ID" value="NZ_BONK01000002.1"/>
</dbReference>
<accession>A0A919P0H1</accession>
<feature type="domain" description="Acyl-CoA dehydrogenase C-terminal" evidence="6">
    <location>
        <begin position="236"/>
        <end position="368"/>
    </location>
</feature>
<comment type="similarity">
    <text evidence="3">Belongs to the HpaH/HsaA monooxygenase family.</text>
</comment>
<feature type="domain" description="Acyl-CoA dehydrogenase/oxidase N-terminal" evidence="5">
    <location>
        <begin position="26"/>
        <end position="117"/>
    </location>
</feature>
<protein>
    <submittedName>
        <fullName evidence="7">Acyl-CoA dehydrogenase</fullName>
    </submittedName>
</protein>
<dbReference type="GO" id="GO:0005737">
    <property type="term" value="C:cytoplasm"/>
    <property type="evidence" value="ECO:0007669"/>
    <property type="project" value="TreeGrafter"/>
</dbReference>
<dbReference type="PANTHER" id="PTHR48083:SF19">
    <property type="entry name" value="FLAVIN-DEPENDENT MONOOXYGENASE, OXYGENASE SUBUNIT HSAA"/>
    <property type="match status" value="1"/>
</dbReference>
<dbReference type="InterPro" id="IPR046373">
    <property type="entry name" value="Acyl-CoA_Oxase/DH_mid-dom_sf"/>
</dbReference>
<proteinExistence type="inferred from homology"/>
<dbReference type="SUPFAM" id="SSF47203">
    <property type="entry name" value="Acyl-CoA dehydrogenase C-terminal domain-like"/>
    <property type="match status" value="1"/>
</dbReference>
<dbReference type="InterPro" id="IPR013786">
    <property type="entry name" value="AcylCoA_DH/ox_N"/>
</dbReference>
<dbReference type="GO" id="GO:0033539">
    <property type="term" value="P:fatty acid beta-oxidation using acyl-CoA dehydrogenase"/>
    <property type="evidence" value="ECO:0007669"/>
    <property type="project" value="TreeGrafter"/>
</dbReference>
<keyword evidence="8" id="KW-1185">Reference proteome</keyword>
<evidence type="ECO:0000259" key="4">
    <source>
        <dbReference type="Pfam" id="PF02770"/>
    </source>
</evidence>
<dbReference type="Gene3D" id="2.40.110.10">
    <property type="entry name" value="Butyryl-CoA Dehydrogenase, subunit A, domain 2"/>
    <property type="match status" value="1"/>
</dbReference>
<dbReference type="SUPFAM" id="SSF56645">
    <property type="entry name" value="Acyl-CoA dehydrogenase NM domain-like"/>
    <property type="match status" value="1"/>
</dbReference>
<dbReference type="InterPro" id="IPR050741">
    <property type="entry name" value="Acyl-CoA_dehydrogenase"/>
</dbReference>
<evidence type="ECO:0000256" key="3">
    <source>
        <dbReference type="ARBA" id="ARBA00049661"/>
    </source>
</evidence>
<dbReference type="EMBL" id="BONK01000002">
    <property type="protein sequence ID" value="GIG19980.1"/>
    <property type="molecule type" value="Genomic_DNA"/>
</dbReference>
<dbReference type="InterPro" id="IPR013107">
    <property type="entry name" value="Acyl-CoA_DH_C"/>
</dbReference>
<name>A0A919P0H1_9CELL</name>
<feature type="domain" description="Acyl-CoA oxidase/dehydrogenase middle" evidence="4">
    <location>
        <begin position="132"/>
        <end position="210"/>
    </location>
</feature>
<keyword evidence="1" id="KW-0285">Flavoprotein</keyword>
<evidence type="ECO:0000313" key="8">
    <source>
        <dbReference type="Proteomes" id="UP000632740"/>
    </source>
</evidence>
<sequence>MAAPTLPLTPTALRAALRPVLDVLAAGSAAREAERRHPFAEVRELADLGVLRFRVPVDEGGAGASVRELVDLVIEIARADSNVAQALRPGFLVADGLAQDVTPSAARDRTLRRVLDGDLFAGTRNEADGRPGAVATTIVRDGDGYVVSGRKFYSTGGLHARWFSGSATDEDGVVVTFTVPTDRPGVQVLDDFDAVGQRLTASGTTVLEGVRVSADEVDAVRRSVGHPVGALAQLYLVAVLAGIAHAVLDDAVAFAQHRARPIKHSSADRSVDDPYVREAVGEIAAHAFAARSAALVAAEHLDVAWAAADGAPPTTDATIAVATAQVTAVRESLAAAQRLFDVGGGSATGRAHNLDRHWRNARTVANHNPVAWKAAVVGAHLLTGELPPSTGLF</sequence>
<evidence type="ECO:0000256" key="2">
    <source>
        <dbReference type="ARBA" id="ARBA00023002"/>
    </source>
</evidence>
<keyword evidence="2" id="KW-0560">Oxidoreductase</keyword>
<dbReference type="PIRSF" id="PIRSF016578">
    <property type="entry name" value="HsaA"/>
    <property type="match status" value="1"/>
</dbReference>
<evidence type="ECO:0000256" key="1">
    <source>
        <dbReference type="ARBA" id="ARBA00022630"/>
    </source>
</evidence>
<dbReference type="GO" id="GO:0003995">
    <property type="term" value="F:acyl-CoA dehydrogenase activity"/>
    <property type="evidence" value="ECO:0007669"/>
    <property type="project" value="TreeGrafter"/>
</dbReference>
<evidence type="ECO:0000313" key="7">
    <source>
        <dbReference type="EMBL" id="GIG19980.1"/>
    </source>
</evidence>
<dbReference type="Gene3D" id="1.10.540.10">
    <property type="entry name" value="Acyl-CoA dehydrogenase/oxidase, N-terminal domain"/>
    <property type="match status" value="1"/>
</dbReference>
<dbReference type="PANTHER" id="PTHR48083">
    <property type="entry name" value="MEDIUM-CHAIN SPECIFIC ACYL-COA DEHYDROGENASE, MITOCHONDRIAL-RELATED"/>
    <property type="match status" value="1"/>
</dbReference>
<organism evidence="7 8">
    <name type="scientific">Cellulomonas chitinilytica</name>
    <dbReference type="NCBI Taxonomy" id="398759"/>
    <lineage>
        <taxon>Bacteria</taxon>
        <taxon>Bacillati</taxon>
        <taxon>Actinomycetota</taxon>
        <taxon>Actinomycetes</taxon>
        <taxon>Micrococcales</taxon>
        <taxon>Cellulomonadaceae</taxon>
        <taxon>Cellulomonas</taxon>
    </lineage>
</organism>
<dbReference type="Proteomes" id="UP000632740">
    <property type="component" value="Unassembled WGS sequence"/>
</dbReference>